<evidence type="ECO:0000313" key="6">
    <source>
        <dbReference type="EMBL" id="SVA74597.1"/>
    </source>
</evidence>
<name>A0A381YDU5_9ZZZZ</name>
<dbReference type="PANTHER" id="PTHR23026:SF90">
    <property type="entry name" value="IODOTYROSINE DEIODINASE 1"/>
    <property type="match status" value="1"/>
</dbReference>
<dbReference type="Pfam" id="PF00881">
    <property type="entry name" value="Nitroreductase"/>
    <property type="match status" value="1"/>
</dbReference>
<protein>
    <recommendedName>
        <fullName evidence="5">Nitroreductase domain-containing protein</fullName>
    </recommendedName>
</protein>
<keyword evidence="2" id="KW-0288">FMN</keyword>
<dbReference type="Gene3D" id="3.40.109.10">
    <property type="entry name" value="NADH Oxidase"/>
    <property type="match status" value="1"/>
</dbReference>
<evidence type="ECO:0000256" key="4">
    <source>
        <dbReference type="SAM" id="MobiDB-lite"/>
    </source>
</evidence>
<dbReference type="InterPro" id="IPR029479">
    <property type="entry name" value="Nitroreductase"/>
</dbReference>
<dbReference type="CDD" id="cd02144">
    <property type="entry name" value="iodotyrosine_dehalogenase"/>
    <property type="match status" value="1"/>
</dbReference>
<keyword evidence="3" id="KW-0560">Oxidoreductase</keyword>
<evidence type="ECO:0000256" key="1">
    <source>
        <dbReference type="ARBA" id="ARBA00022630"/>
    </source>
</evidence>
<organism evidence="6">
    <name type="scientific">marine metagenome</name>
    <dbReference type="NCBI Taxonomy" id="408172"/>
    <lineage>
        <taxon>unclassified sequences</taxon>
        <taxon>metagenomes</taxon>
        <taxon>ecological metagenomes</taxon>
    </lineage>
</organism>
<accession>A0A381YDU5</accession>
<sequence>MGPKHMTEHPFIPYRPSSYPDPEMEQRSATFLAEMRTRRTVRDYSSRKIPQVVIENAIRVAGSAPSGANMQPWHFVLVTRQETRQRIREAAEAEEREFYSHRASQEWLDALAPLGTNEHKPFLESASCLIAVFLKKFSRDGQGRRLKNYYTSESVGIATGMLITALHNAGVATLTHTPSPMRFLNEILSRPADERPFLLLVAGFAAENATVPDIQRQNLSEILTTVA</sequence>
<evidence type="ECO:0000259" key="5">
    <source>
        <dbReference type="Pfam" id="PF00881"/>
    </source>
</evidence>
<evidence type="ECO:0000256" key="2">
    <source>
        <dbReference type="ARBA" id="ARBA00022643"/>
    </source>
</evidence>
<feature type="domain" description="Nitroreductase" evidence="5">
    <location>
        <begin position="36"/>
        <end position="203"/>
    </location>
</feature>
<dbReference type="SUPFAM" id="SSF55469">
    <property type="entry name" value="FMN-dependent nitroreductase-like"/>
    <property type="match status" value="1"/>
</dbReference>
<reference evidence="6" key="1">
    <citation type="submission" date="2018-05" db="EMBL/GenBank/DDBJ databases">
        <authorList>
            <person name="Lanie J.A."/>
            <person name="Ng W.-L."/>
            <person name="Kazmierczak K.M."/>
            <person name="Andrzejewski T.M."/>
            <person name="Davidsen T.M."/>
            <person name="Wayne K.J."/>
            <person name="Tettelin H."/>
            <person name="Glass J.I."/>
            <person name="Rusch D."/>
            <person name="Podicherti R."/>
            <person name="Tsui H.-C.T."/>
            <person name="Winkler M.E."/>
        </authorList>
    </citation>
    <scope>NUCLEOTIDE SEQUENCE</scope>
</reference>
<dbReference type="EMBL" id="UINC01017876">
    <property type="protein sequence ID" value="SVA74597.1"/>
    <property type="molecule type" value="Genomic_DNA"/>
</dbReference>
<proteinExistence type="predicted"/>
<keyword evidence="1" id="KW-0285">Flavoprotein</keyword>
<dbReference type="AlphaFoldDB" id="A0A381YDU5"/>
<dbReference type="InterPro" id="IPR050627">
    <property type="entry name" value="Nitroreductase/BluB"/>
</dbReference>
<feature type="region of interest" description="Disordered" evidence="4">
    <location>
        <begin position="1"/>
        <end position="23"/>
    </location>
</feature>
<dbReference type="GO" id="GO:0016491">
    <property type="term" value="F:oxidoreductase activity"/>
    <property type="evidence" value="ECO:0007669"/>
    <property type="project" value="UniProtKB-KW"/>
</dbReference>
<gene>
    <name evidence="6" type="ORF">METZ01_LOCUS127451</name>
</gene>
<evidence type="ECO:0000256" key="3">
    <source>
        <dbReference type="ARBA" id="ARBA00023002"/>
    </source>
</evidence>
<dbReference type="InterPro" id="IPR000415">
    <property type="entry name" value="Nitroreductase-like"/>
</dbReference>
<dbReference type="PANTHER" id="PTHR23026">
    <property type="entry name" value="NADPH NITROREDUCTASE"/>
    <property type="match status" value="1"/>
</dbReference>